<protein>
    <recommendedName>
        <fullName evidence="6">TVP38/TMEM64 family membrane protein</fullName>
    </recommendedName>
</protein>
<dbReference type="PANTHER" id="PTHR12677">
    <property type="entry name" value="GOLGI APPARATUS MEMBRANE PROTEIN TVP38-RELATED"/>
    <property type="match status" value="1"/>
</dbReference>
<keyword evidence="5 6" id="KW-0472">Membrane</keyword>
<comment type="caution">
    <text evidence="6">Lacks conserved residue(s) required for the propagation of feature annotation.</text>
</comment>
<evidence type="ECO:0000256" key="2">
    <source>
        <dbReference type="ARBA" id="ARBA00022475"/>
    </source>
</evidence>
<keyword evidence="9" id="KW-1185">Reference proteome</keyword>
<feature type="transmembrane region" description="Helical" evidence="6">
    <location>
        <begin position="73"/>
        <end position="94"/>
    </location>
</feature>
<feature type="transmembrane region" description="Helical" evidence="6">
    <location>
        <begin position="122"/>
        <end position="149"/>
    </location>
</feature>
<proteinExistence type="inferred from homology"/>
<evidence type="ECO:0000256" key="6">
    <source>
        <dbReference type="RuleBase" id="RU366058"/>
    </source>
</evidence>
<evidence type="ECO:0000256" key="4">
    <source>
        <dbReference type="ARBA" id="ARBA00022989"/>
    </source>
</evidence>
<evidence type="ECO:0000256" key="1">
    <source>
        <dbReference type="ARBA" id="ARBA00004651"/>
    </source>
</evidence>
<dbReference type="Pfam" id="PF09335">
    <property type="entry name" value="VTT_dom"/>
    <property type="match status" value="1"/>
</dbReference>
<dbReference type="EMBL" id="JASDCQ010000001">
    <property type="protein sequence ID" value="MDN3426571.1"/>
    <property type="molecule type" value="Genomic_DNA"/>
</dbReference>
<keyword evidence="4 6" id="KW-1133">Transmembrane helix</keyword>
<dbReference type="Proteomes" id="UP001225873">
    <property type="component" value="Unassembled WGS sequence"/>
</dbReference>
<name>A0ABT7ZHD5_9BACL</name>
<dbReference type="PANTHER" id="PTHR12677:SF55">
    <property type="entry name" value="UNDECAPRENYL PHOSPHATE TRANSPORTER SAOUHSC_00901-RELATED"/>
    <property type="match status" value="1"/>
</dbReference>
<evidence type="ECO:0000313" key="9">
    <source>
        <dbReference type="Proteomes" id="UP001225873"/>
    </source>
</evidence>
<evidence type="ECO:0000256" key="5">
    <source>
        <dbReference type="ARBA" id="ARBA00023136"/>
    </source>
</evidence>
<accession>A0ABT7ZHD5</accession>
<comment type="similarity">
    <text evidence="6">Belongs to the TVP38/TMEM64 family.</text>
</comment>
<evidence type="ECO:0000256" key="3">
    <source>
        <dbReference type="ARBA" id="ARBA00022692"/>
    </source>
</evidence>
<feature type="domain" description="VTT" evidence="7">
    <location>
        <begin position="57"/>
        <end position="173"/>
    </location>
</feature>
<comment type="caution">
    <text evidence="8">The sequence shown here is derived from an EMBL/GenBank/DDBJ whole genome shotgun (WGS) entry which is preliminary data.</text>
</comment>
<gene>
    <name evidence="8" type="ORF">QMA01_04630</name>
</gene>
<keyword evidence="2 6" id="KW-1003">Cell membrane</keyword>
<reference evidence="8 9" key="1">
    <citation type="submission" date="2023-03" db="EMBL/GenBank/DDBJ databases">
        <authorList>
            <person name="Uniacke-Lowe S."/>
            <person name="Ross P."/>
            <person name="Hill C."/>
        </authorList>
    </citation>
    <scope>NUCLEOTIDE SEQUENCE [LARGE SCALE GENOMIC DNA]</scope>
    <source>
        <strain evidence="8 9">APC 4016</strain>
    </source>
</reference>
<keyword evidence="3 6" id="KW-0812">Transmembrane</keyword>
<organism evidence="8 9">
    <name type="scientific">Planococcus notacanthi</name>
    <dbReference type="NCBI Taxonomy" id="3035188"/>
    <lineage>
        <taxon>Bacteria</taxon>
        <taxon>Bacillati</taxon>
        <taxon>Bacillota</taxon>
        <taxon>Bacilli</taxon>
        <taxon>Bacillales</taxon>
        <taxon>Caryophanaceae</taxon>
        <taxon>Planococcus</taxon>
    </lineage>
</organism>
<sequence length="214" mass="23647">MMVEKKDYGYFVEDFNWGILKNFFYRIGGAIIASFLLALEFLILLLANLAVGAVGFIPSILITAVNIDSFGLYIGAALTFSGEIFGAWIGFYLYRYGFAKADPEWLRHPFWKRFTCQSTNRVFILVILLRLLPFMPSGFVTAGAALTAISGKHFWIASTIGKIPAVILELAVVYGVIQTVPKNIQAMLFGAILAVSAIAWLKSAKQKKSLQSSD</sequence>
<dbReference type="RefSeq" id="WP_290214399.1">
    <property type="nucleotide sequence ID" value="NZ_JASDCQ010000001.1"/>
</dbReference>
<evidence type="ECO:0000259" key="7">
    <source>
        <dbReference type="Pfam" id="PF09335"/>
    </source>
</evidence>
<dbReference type="InterPro" id="IPR015414">
    <property type="entry name" value="TMEM64"/>
</dbReference>
<comment type="subcellular location">
    <subcellularLocation>
        <location evidence="1 6">Cell membrane</location>
        <topology evidence="1 6">Multi-pass membrane protein</topology>
    </subcellularLocation>
</comment>
<evidence type="ECO:0000313" key="8">
    <source>
        <dbReference type="EMBL" id="MDN3426571.1"/>
    </source>
</evidence>
<feature type="transmembrane region" description="Helical" evidence="6">
    <location>
        <begin position="184"/>
        <end position="201"/>
    </location>
</feature>
<dbReference type="InterPro" id="IPR032816">
    <property type="entry name" value="VTT_dom"/>
</dbReference>
<feature type="transmembrane region" description="Helical" evidence="6">
    <location>
        <begin position="155"/>
        <end position="177"/>
    </location>
</feature>